<feature type="compositionally biased region" description="Low complexity" evidence="3">
    <location>
        <begin position="80"/>
        <end position="97"/>
    </location>
</feature>
<dbReference type="Pfam" id="PF00459">
    <property type="entry name" value="Inositol_P"/>
    <property type="match status" value="1"/>
</dbReference>
<dbReference type="GO" id="GO:0006020">
    <property type="term" value="P:inositol metabolic process"/>
    <property type="evidence" value="ECO:0007669"/>
    <property type="project" value="TreeGrafter"/>
</dbReference>
<dbReference type="RefSeq" id="WP_327789625.1">
    <property type="nucleotide sequence ID" value="NZ_JARGEQ010000126.1"/>
</dbReference>
<evidence type="ECO:0000256" key="2">
    <source>
        <dbReference type="PIRSR" id="PIRSR600760-2"/>
    </source>
</evidence>
<dbReference type="PANTHER" id="PTHR20854:SF4">
    <property type="entry name" value="INOSITOL-1-MONOPHOSPHATASE-RELATED"/>
    <property type="match status" value="1"/>
</dbReference>
<keyword evidence="2" id="KW-0479">Metal-binding</keyword>
<protein>
    <submittedName>
        <fullName evidence="4">Uncharacterized protein</fullName>
    </submittedName>
</protein>
<comment type="cofactor">
    <cofactor evidence="2">
        <name>Mg(2+)</name>
        <dbReference type="ChEBI" id="CHEBI:18420"/>
    </cofactor>
</comment>
<comment type="caution">
    <text evidence="4">The sequence shown here is derived from an EMBL/GenBank/DDBJ whole genome shotgun (WGS) entry which is preliminary data.</text>
</comment>
<dbReference type="Proteomes" id="UP001301140">
    <property type="component" value="Unassembled WGS sequence"/>
</dbReference>
<feature type="binding site" evidence="2">
    <location>
        <position position="46"/>
    </location>
    <ligand>
        <name>Mg(2+)</name>
        <dbReference type="ChEBI" id="CHEBI:18420"/>
        <label>1</label>
        <note>catalytic</note>
    </ligand>
</feature>
<dbReference type="GO" id="GO:0008934">
    <property type="term" value="F:inositol monophosphate 1-phosphatase activity"/>
    <property type="evidence" value="ECO:0007669"/>
    <property type="project" value="TreeGrafter"/>
</dbReference>
<proteinExistence type="inferred from homology"/>
<evidence type="ECO:0000256" key="3">
    <source>
        <dbReference type="SAM" id="MobiDB-lite"/>
    </source>
</evidence>
<evidence type="ECO:0000313" key="5">
    <source>
        <dbReference type="Proteomes" id="UP001301140"/>
    </source>
</evidence>
<sequence>MPPISTVPYFNQRFDHRRMGSSALSLCHVADGRIDALVSLYCASSDVIAGLLTVREGGGLATDWTDGATLLDQRAVAAATPGIASPSSSAPAASPCPEADPPPEPGPAVTATQGAARGRFLSMLRGRERCMARPRSPRLEMPASSDG</sequence>
<dbReference type="PRINTS" id="PR00377">
    <property type="entry name" value="IMPHPHTASES"/>
</dbReference>
<gene>
    <name evidence="4" type="ORF">PZ740_12535</name>
</gene>
<reference evidence="4 5" key="1">
    <citation type="submission" date="2023-03" db="EMBL/GenBank/DDBJ databases">
        <title>YIM 152171 draft genome.</title>
        <authorList>
            <person name="Yang Z."/>
        </authorList>
    </citation>
    <scope>NUCLEOTIDE SEQUENCE [LARGE SCALE GENOMIC DNA]</scope>
    <source>
        <strain evidence="4 5">YIM 152171</strain>
    </source>
</reference>
<keyword evidence="2" id="KW-0460">Magnesium</keyword>
<dbReference type="SUPFAM" id="SSF56655">
    <property type="entry name" value="Carbohydrate phosphatase"/>
    <property type="match status" value="1"/>
</dbReference>
<dbReference type="Gene3D" id="3.40.190.80">
    <property type="match status" value="1"/>
</dbReference>
<dbReference type="GO" id="GO:0007165">
    <property type="term" value="P:signal transduction"/>
    <property type="evidence" value="ECO:0007669"/>
    <property type="project" value="TreeGrafter"/>
</dbReference>
<dbReference type="InterPro" id="IPR000760">
    <property type="entry name" value="Inositol_monophosphatase-like"/>
</dbReference>
<accession>A0AAP3XSH0</accession>
<dbReference type="EMBL" id="JARGEQ010000126">
    <property type="protein sequence ID" value="MDF1587206.1"/>
    <property type="molecule type" value="Genomic_DNA"/>
</dbReference>
<dbReference type="PANTHER" id="PTHR20854">
    <property type="entry name" value="INOSITOL MONOPHOSPHATASE"/>
    <property type="match status" value="1"/>
</dbReference>
<dbReference type="AlphaFoldDB" id="A0AAP3XSH0"/>
<keyword evidence="5" id="KW-1185">Reference proteome</keyword>
<evidence type="ECO:0000313" key="4">
    <source>
        <dbReference type="EMBL" id="MDF1587206.1"/>
    </source>
</evidence>
<name>A0AAP3XSH0_9PROT</name>
<organism evidence="4 5">
    <name type="scientific">Marinimicrococcus flavescens</name>
    <dbReference type="NCBI Taxonomy" id="3031815"/>
    <lineage>
        <taxon>Bacteria</taxon>
        <taxon>Pseudomonadati</taxon>
        <taxon>Pseudomonadota</taxon>
        <taxon>Alphaproteobacteria</taxon>
        <taxon>Geminicoccales</taxon>
        <taxon>Geminicoccaceae</taxon>
        <taxon>Marinimicrococcus</taxon>
    </lineage>
</organism>
<feature type="region of interest" description="Disordered" evidence="3">
    <location>
        <begin position="80"/>
        <end position="115"/>
    </location>
</feature>
<comment type="similarity">
    <text evidence="1">Belongs to the inositol monophosphatase superfamily.</text>
</comment>
<evidence type="ECO:0000256" key="1">
    <source>
        <dbReference type="ARBA" id="ARBA00009759"/>
    </source>
</evidence>
<dbReference type="GO" id="GO:0046872">
    <property type="term" value="F:metal ion binding"/>
    <property type="evidence" value="ECO:0007669"/>
    <property type="project" value="UniProtKB-KW"/>
</dbReference>